<proteinExistence type="predicted"/>
<feature type="compositionally biased region" description="Pro residues" evidence="6">
    <location>
        <begin position="349"/>
        <end position="362"/>
    </location>
</feature>
<dbReference type="EMBL" id="JBHTMB010000141">
    <property type="protein sequence ID" value="MFD1234942.1"/>
    <property type="molecule type" value="Genomic_DNA"/>
</dbReference>
<evidence type="ECO:0000256" key="1">
    <source>
        <dbReference type="ARBA" id="ARBA00004651"/>
    </source>
</evidence>
<feature type="transmembrane region" description="Helical" evidence="7">
    <location>
        <begin position="302"/>
        <end position="327"/>
    </location>
</feature>
<dbReference type="Proteomes" id="UP001597182">
    <property type="component" value="Unassembled WGS sequence"/>
</dbReference>
<organism evidence="8 9">
    <name type="scientific">Pseudonocardia benzenivorans</name>
    <dbReference type="NCBI Taxonomy" id="228005"/>
    <lineage>
        <taxon>Bacteria</taxon>
        <taxon>Bacillati</taxon>
        <taxon>Actinomycetota</taxon>
        <taxon>Actinomycetes</taxon>
        <taxon>Pseudonocardiales</taxon>
        <taxon>Pseudonocardiaceae</taxon>
        <taxon>Pseudonocardia</taxon>
    </lineage>
</organism>
<evidence type="ECO:0000256" key="6">
    <source>
        <dbReference type="SAM" id="MobiDB-lite"/>
    </source>
</evidence>
<evidence type="ECO:0000313" key="8">
    <source>
        <dbReference type="EMBL" id="MFD1234942.1"/>
    </source>
</evidence>
<feature type="transmembrane region" description="Helical" evidence="7">
    <location>
        <begin position="228"/>
        <end position="249"/>
    </location>
</feature>
<evidence type="ECO:0000256" key="2">
    <source>
        <dbReference type="ARBA" id="ARBA00022475"/>
    </source>
</evidence>
<evidence type="ECO:0000256" key="5">
    <source>
        <dbReference type="ARBA" id="ARBA00023136"/>
    </source>
</evidence>
<keyword evidence="3 7" id="KW-0812">Transmembrane</keyword>
<feature type="transmembrane region" description="Helical" evidence="7">
    <location>
        <begin position="201"/>
        <end position="222"/>
    </location>
</feature>
<feature type="transmembrane region" description="Helical" evidence="7">
    <location>
        <begin position="160"/>
        <end position="180"/>
    </location>
</feature>
<keyword evidence="2" id="KW-1003">Cell membrane</keyword>
<reference evidence="9" key="1">
    <citation type="journal article" date="2019" name="Int. J. Syst. Evol. Microbiol.">
        <title>The Global Catalogue of Microorganisms (GCM) 10K type strain sequencing project: providing services to taxonomists for standard genome sequencing and annotation.</title>
        <authorList>
            <consortium name="The Broad Institute Genomics Platform"/>
            <consortium name="The Broad Institute Genome Sequencing Center for Infectious Disease"/>
            <person name="Wu L."/>
            <person name="Ma J."/>
        </authorList>
    </citation>
    <scope>NUCLEOTIDE SEQUENCE [LARGE SCALE GENOMIC DNA]</scope>
    <source>
        <strain evidence="9">CCUG 49018</strain>
    </source>
</reference>
<gene>
    <name evidence="8" type="ORF">ACFQ34_16750</name>
</gene>
<dbReference type="RefSeq" id="WP_346091586.1">
    <property type="nucleotide sequence ID" value="NZ_BAABKS010000029.1"/>
</dbReference>
<evidence type="ECO:0000313" key="9">
    <source>
        <dbReference type="Proteomes" id="UP001597182"/>
    </source>
</evidence>
<sequence length="362" mass="37865">MTTDPPPRTDTGPAEPSPDGGSAPADLPPRTGTAPAGSPSDGGSAPIAPPAADAPTADPGHSGTRRRVDAVTARYTRTRARLDASAAGHLQRRIVEVDLANQALILAALAFMLLVPALVSLQAVIPLGATGGGLTDVARRLGLTDQATSDLQTLFPGREAVRGATTVFGAILTLVSAFSWPAALQRGYELAWGLPSAGWRALWRPLLWLGTFAVFGSLWGLSGPLVTGWVRAIVPIIIGLPIAIGWAWWTQHLLLGGRIGWRPLLPGAIAIGIGLLGLRIAASLYLSRSIVSHHREYGPLGIVFVLLSWLVAFGVVMLGGALLGVFLREHRQRRALAASSSPAGDDADPTPPQPQQPQQPQP</sequence>
<keyword evidence="5 7" id="KW-0472">Membrane</keyword>
<feature type="transmembrane region" description="Helical" evidence="7">
    <location>
        <begin position="103"/>
        <end position="125"/>
    </location>
</feature>
<feature type="region of interest" description="Disordered" evidence="6">
    <location>
        <begin position="1"/>
        <end position="70"/>
    </location>
</feature>
<feature type="compositionally biased region" description="Low complexity" evidence="6">
    <location>
        <begin position="32"/>
        <end position="60"/>
    </location>
</feature>
<comment type="caution">
    <text evidence="8">The sequence shown here is derived from an EMBL/GenBank/DDBJ whole genome shotgun (WGS) entry which is preliminary data.</text>
</comment>
<feature type="region of interest" description="Disordered" evidence="6">
    <location>
        <begin position="336"/>
        <end position="362"/>
    </location>
</feature>
<evidence type="ECO:0000256" key="4">
    <source>
        <dbReference type="ARBA" id="ARBA00022989"/>
    </source>
</evidence>
<name>A0ABW3VI18_9PSEU</name>
<dbReference type="Pfam" id="PF03631">
    <property type="entry name" value="Virul_fac_BrkB"/>
    <property type="match status" value="1"/>
</dbReference>
<keyword evidence="9" id="KW-1185">Reference proteome</keyword>
<protein>
    <submittedName>
        <fullName evidence="8">YhjD/YihY/BrkB family envelope integrity protein</fullName>
    </submittedName>
</protein>
<keyword evidence="4 7" id="KW-1133">Transmembrane helix</keyword>
<evidence type="ECO:0000256" key="7">
    <source>
        <dbReference type="SAM" id="Phobius"/>
    </source>
</evidence>
<evidence type="ECO:0000256" key="3">
    <source>
        <dbReference type="ARBA" id="ARBA00022692"/>
    </source>
</evidence>
<dbReference type="InterPro" id="IPR017039">
    <property type="entry name" value="Virul_fac_BrkB"/>
</dbReference>
<feature type="transmembrane region" description="Helical" evidence="7">
    <location>
        <begin position="261"/>
        <end position="282"/>
    </location>
</feature>
<accession>A0ABW3VI18</accession>
<comment type="subcellular location">
    <subcellularLocation>
        <location evidence="1">Cell membrane</location>
        <topology evidence="1">Multi-pass membrane protein</topology>
    </subcellularLocation>
</comment>